<reference evidence="1" key="1">
    <citation type="submission" date="2020-01" db="EMBL/GenBank/DDBJ databases">
        <authorList>
            <person name="Meier V. D."/>
            <person name="Meier V D."/>
        </authorList>
    </citation>
    <scope>NUCLEOTIDE SEQUENCE</scope>
    <source>
        <strain evidence="1">HLG_WM_MAG_07</strain>
    </source>
</reference>
<accession>A0A6S6TG14</accession>
<evidence type="ECO:0000313" key="1">
    <source>
        <dbReference type="EMBL" id="CAA6818264.1"/>
    </source>
</evidence>
<gene>
    <name evidence="1" type="ORF">HELGO_WM4930</name>
</gene>
<dbReference type="NCBIfam" id="TIGR02450">
    <property type="entry name" value="TIGR02450 family Trp-rich protein"/>
    <property type="match status" value="1"/>
</dbReference>
<dbReference type="AlphaFoldDB" id="A0A6S6TG14"/>
<dbReference type="Pfam" id="PF09493">
    <property type="entry name" value="DUF2389"/>
    <property type="match status" value="1"/>
</dbReference>
<protein>
    <recommendedName>
        <fullName evidence="2">TIGR02450 family Trp-rich protein</fullName>
    </recommendedName>
</protein>
<name>A0A6S6TG14_9GAMM</name>
<organism evidence="1">
    <name type="scientific">uncultured Thiotrichaceae bacterium</name>
    <dbReference type="NCBI Taxonomy" id="298394"/>
    <lineage>
        <taxon>Bacteria</taxon>
        <taxon>Pseudomonadati</taxon>
        <taxon>Pseudomonadota</taxon>
        <taxon>Gammaproteobacteria</taxon>
        <taxon>Thiotrichales</taxon>
        <taxon>Thiotrichaceae</taxon>
        <taxon>environmental samples</taxon>
    </lineage>
</organism>
<dbReference type="InterPro" id="IPR012663">
    <property type="entry name" value="CHP02450_Tryp"/>
</dbReference>
<dbReference type="EMBL" id="CACVAY010000084">
    <property type="protein sequence ID" value="CAA6818264.1"/>
    <property type="molecule type" value="Genomic_DNA"/>
</dbReference>
<proteinExistence type="predicted"/>
<evidence type="ECO:0008006" key="2">
    <source>
        <dbReference type="Google" id="ProtNLM"/>
    </source>
</evidence>
<sequence length="52" mass="6301">MRKQKHFIVTKLVRDDTDQIRACELEAVINREATTIDWQELKDESHWTMGWK</sequence>